<dbReference type="SUPFAM" id="SSF55781">
    <property type="entry name" value="GAF domain-like"/>
    <property type="match status" value="1"/>
</dbReference>
<dbReference type="Pfam" id="PF13185">
    <property type="entry name" value="GAF_2"/>
    <property type="match status" value="1"/>
</dbReference>
<dbReference type="Gene3D" id="3.30.450.40">
    <property type="match status" value="1"/>
</dbReference>
<dbReference type="PANTHER" id="PTHR45339:SF3">
    <property type="entry name" value="HISTIDINE KINASE"/>
    <property type="match status" value="1"/>
</dbReference>
<evidence type="ECO:0000256" key="8">
    <source>
        <dbReference type="PROSITE-ProRule" id="PRU00169"/>
    </source>
</evidence>
<evidence type="ECO:0000256" key="5">
    <source>
        <dbReference type="ARBA" id="ARBA00022777"/>
    </source>
</evidence>
<keyword evidence="4" id="KW-0808">Transferase</keyword>
<dbReference type="Gene3D" id="1.10.287.130">
    <property type="match status" value="1"/>
</dbReference>
<dbReference type="InterPro" id="IPR001789">
    <property type="entry name" value="Sig_transdc_resp-reg_receiver"/>
</dbReference>
<dbReference type="EMBL" id="REGR01000009">
    <property type="protein sequence ID" value="RXZ43487.1"/>
    <property type="molecule type" value="Genomic_DNA"/>
</dbReference>
<dbReference type="PROSITE" id="PS50112">
    <property type="entry name" value="PAS"/>
    <property type="match status" value="1"/>
</dbReference>
<dbReference type="SMART" id="SM00388">
    <property type="entry name" value="HisKA"/>
    <property type="match status" value="1"/>
</dbReference>
<dbReference type="RefSeq" id="WP_129213051.1">
    <property type="nucleotide sequence ID" value="NZ_REGR01000009.1"/>
</dbReference>
<dbReference type="Pfam" id="PF13426">
    <property type="entry name" value="PAS_9"/>
    <property type="match status" value="1"/>
</dbReference>
<dbReference type="Pfam" id="PF00989">
    <property type="entry name" value="PAS"/>
    <property type="match status" value="1"/>
</dbReference>
<keyword evidence="6" id="KW-0902">Two-component regulatory system</keyword>
<evidence type="ECO:0000256" key="4">
    <source>
        <dbReference type="ARBA" id="ARBA00022679"/>
    </source>
</evidence>
<feature type="domain" description="PAS" evidence="13">
    <location>
        <begin position="356"/>
        <end position="427"/>
    </location>
</feature>
<dbReference type="Gene3D" id="1.20.120.160">
    <property type="entry name" value="HPT domain"/>
    <property type="match status" value="1"/>
</dbReference>
<protein>
    <recommendedName>
        <fullName evidence="2">histidine kinase</fullName>
        <ecNumber evidence="2">2.7.13.3</ecNumber>
    </recommendedName>
</protein>
<dbReference type="SUPFAM" id="SSF55874">
    <property type="entry name" value="ATPase domain of HSP90 chaperone/DNA topoisomerase II/histidine kinase"/>
    <property type="match status" value="1"/>
</dbReference>
<comment type="catalytic activity">
    <reaction evidence="1">
        <text>ATP + protein L-histidine = ADP + protein N-phospho-L-histidine.</text>
        <dbReference type="EC" id="2.7.13.3"/>
    </reaction>
</comment>
<feature type="domain" description="HPt" evidence="15">
    <location>
        <begin position="1226"/>
        <end position="1317"/>
    </location>
</feature>
<evidence type="ECO:0000256" key="7">
    <source>
        <dbReference type="PROSITE-ProRule" id="PRU00110"/>
    </source>
</evidence>
<dbReference type="SMART" id="SM00387">
    <property type="entry name" value="HATPase_c"/>
    <property type="match status" value="1"/>
</dbReference>
<evidence type="ECO:0000259" key="11">
    <source>
        <dbReference type="PROSITE" id="PS50109"/>
    </source>
</evidence>
<dbReference type="Pfam" id="PF00072">
    <property type="entry name" value="Response_reg"/>
    <property type="match status" value="1"/>
</dbReference>
<dbReference type="InterPro" id="IPR013767">
    <property type="entry name" value="PAS_fold"/>
</dbReference>
<dbReference type="Gene3D" id="3.30.450.20">
    <property type="entry name" value="PAS domain"/>
    <property type="match status" value="2"/>
</dbReference>
<dbReference type="InterPro" id="IPR029016">
    <property type="entry name" value="GAF-like_dom_sf"/>
</dbReference>
<dbReference type="InterPro" id="IPR000700">
    <property type="entry name" value="PAS-assoc_C"/>
</dbReference>
<evidence type="ECO:0000256" key="10">
    <source>
        <dbReference type="SAM" id="Phobius"/>
    </source>
</evidence>
<organism evidence="16 17">
    <name type="scientific">Crenobacter cavernae</name>
    <dbReference type="NCBI Taxonomy" id="2290923"/>
    <lineage>
        <taxon>Bacteria</taxon>
        <taxon>Pseudomonadati</taxon>
        <taxon>Pseudomonadota</taxon>
        <taxon>Betaproteobacteria</taxon>
        <taxon>Neisseriales</taxon>
        <taxon>Neisseriaceae</taxon>
        <taxon>Crenobacter</taxon>
    </lineage>
</organism>
<feature type="modified residue" description="4-aspartylphosphate" evidence="8">
    <location>
        <position position="1101"/>
    </location>
</feature>
<feature type="domain" description="PAC" evidence="14">
    <location>
        <begin position="735"/>
        <end position="786"/>
    </location>
</feature>
<accession>A0ABY0FBR0</accession>
<evidence type="ECO:0000313" key="16">
    <source>
        <dbReference type="EMBL" id="RXZ43487.1"/>
    </source>
</evidence>
<dbReference type="SMART" id="SM00448">
    <property type="entry name" value="REC"/>
    <property type="match status" value="1"/>
</dbReference>
<feature type="domain" description="Histidine kinase" evidence="11">
    <location>
        <begin position="804"/>
        <end position="1025"/>
    </location>
</feature>
<dbReference type="CDD" id="cd00088">
    <property type="entry name" value="HPT"/>
    <property type="match status" value="1"/>
</dbReference>
<dbReference type="Pfam" id="PF00512">
    <property type="entry name" value="HisKA"/>
    <property type="match status" value="1"/>
</dbReference>
<evidence type="ECO:0000313" key="17">
    <source>
        <dbReference type="Proteomes" id="UP000290682"/>
    </source>
</evidence>
<dbReference type="CDD" id="cd00130">
    <property type="entry name" value="PAS"/>
    <property type="match status" value="2"/>
</dbReference>
<evidence type="ECO:0000256" key="9">
    <source>
        <dbReference type="SAM" id="MobiDB-lite"/>
    </source>
</evidence>
<dbReference type="NCBIfam" id="TIGR00229">
    <property type="entry name" value="sensory_box"/>
    <property type="match status" value="2"/>
</dbReference>
<evidence type="ECO:0000256" key="3">
    <source>
        <dbReference type="ARBA" id="ARBA00022553"/>
    </source>
</evidence>
<evidence type="ECO:0000259" key="13">
    <source>
        <dbReference type="PROSITE" id="PS50112"/>
    </source>
</evidence>
<keyword evidence="10" id="KW-0472">Membrane</keyword>
<feature type="domain" description="Response regulatory" evidence="12">
    <location>
        <begin position="1052"/>
        <end position="1169"/>
    </location>
</feature>
<dbReference type="Pfam" id="PF01627">
    <property type="entry name" value="Hpt"/>
    <property type="match status" value="1"/>
</dbReference>
<dbReference type="InterPro" id="IPR004358">
    <property type="entry name" value="Sig_transdc_His_kin-like_C"/>
</dbReference>
<comment type="caution">
    <text evidence="16">The sequence shown here is derived from an EMBL/GenBank/DDBJ whole genome shotgun (WGS) entry which is preliminary data.</text>
</comment>
<dbReference type="Pfam" id="PF02518">
    <property type="entry name" value="HATPase_c"/>
    <property type="match status" value="1"/>
</dbReference>
<dbReference type="SMART" id="SM00091">
    <property type="entry name" value="PAS"/>
    <property type="match status" value="2"/>
</dbReference>
<reference evidence="16 17" key="1">
    <citation type="submission" date="2018-10" db="EMBL/GenBank/DDBJ databases">
        <title>Draft genome of Fastidiocella sp. strain 375T, a bacterium isolated from a karstic cave dripping water.</title>
        <authorList>
            <person name="Coelho C."/>
            <person name="Verissimo A."/>
            <person name="Tiago I."/>
        </authorList>
    </citation>
    <scope>NUCLEOTIDE SEQUENCE [LARGE SCALE GENOMIC DNA]</scope>
    <source>
        <strain evidence="16 17">CAVE-375</strain>
    </source>
</reference>
<evidence type="ECO:0000256" key="2">
    <source>
        <dbReference type="ARBA" id="ARBA00012438"/>
    </source>
</evidence>
<dbReference type="InterPro" id="IPR003661">
    <property type="entry name" value="HisK_dim/P_dom"/>
</dbReference>
<dbReference type="InterPro" id="IPR003018">
    <property type="entry name" value="GAF"/>
</dbReference>
<dbReference type="InterPro" id="IPR036641">
    <property type="entry name" value="HPT_dom_sf"/>
</dbReference>
<evidence type="ECO:0000259" key="15">
    <source>
        <dbReference type="PROSITE" id="PS50894"/>
    </source>
</evidence>
<dbReference type="Gene3D" id="3.40.50.2300">
    <property type="match status" value="1"/>
</dbReference>
<sequence length="1323" mass="143233">MRRLKLFRPATTHSIGLWAVYLTGLMGAALILVLAFGLWHERGEYRMARQRAAINEANQALYHALDAYATVRGRTRLLLANDRRTAAEVVRWQKDRQRAEDALGQALARMLRADPDSGPAIAEVQRLRRHLQGLAGEIARQLADPLFGRDQNLAFAHTLSANHLLDAAERLVARASLQLASGHGATIGRVGDVQLNVWRFRNYLGQQAFSLLVRARLHRPLNDVDAAALLTAGERASVSWELLRRDADMTADPELLRTVRRLGDAYVAFERGSEDFEAAGAARQPPDAASFLKRLGAATGEARRVHEAAEHFTGAVYAAAVAESQADVRRYGALLVLCAAITLFTVFGLRRYVLAPLRRLQLILESASDAILTLDDKLHVLMANPGAERLFGVPLPALLGQPLTRLLALAETERAALSALPHTLSGRKFDTRLAQGAGCRCVGVTASPIATGKTMGVLIIVRDEHQKALAEASLSRSLALIGAVSRVQNRIFANGRRSKVYRDFLSVLTEVGGCDYAFVATACALPDGTPALQLNDFAGRPDAPALPYVQEWQPGQLIAGTDGLFGTVLADGKPVILNGGASLAELTAALPHDAPPFANCLVLPVSVNGRVVAMLGMADRAGGFDAALIAELEPLLGSWANIVAFFKEEDARLASEAHLRQVLREEAAIFLASPVGLLIVQEETIRRANPRAGEIFDAQEDELLETRLIDLLENADDWPRLVELLARSLQNDEVEAVEFHCRRLSGEPFWALMQARPLDAAHPELGFALVCLDMTEQKRHEAMLEQAKEDADAASVAKSAFLAAMSHEIRTPMNGVIGMLELLSLTPLDEEQRDTLATVDESACSLLRLIDDILDFSKIEAGRLEIVLEPMSVPELVKKVHALHAENASRKGLWLMRWVDPEIAPVVEADAFRLGQVLNNLIGNAIKFTISGRVEIAVRRVAHDEGAQTLRFTVSDTGIGMSDESLARVFEPFTQAESDTTRRFGGTGLGLAVCRRLAELMDAVIDVHSTPGQGTEIGLTLTLPYADEAALKTVVPAAASAAPHAHFAGLAPVLFAEDNPTNRKLIVKQLKLLGLDVDAAEDGEEALGLWRAGRYSLVLTDCHMPRIDGYRLAREIRAAEVPGRRVPIIACTAHASSEEKEACLDAGMDDFLTKPLTLDKLAQCLARWLAPTGMGKEAPEEEWTAAHVLSTPPGEGRAEPQSSAEPLRQSSPPLQREALTVYSGGDAAVEARIMREYWQANEADLAALEAALAADDAPETVRHAHRVKGASRMVGAVSLGDAAEKLEHAARGGASPPALARVLWDERDRLAAFLLAAGWLESA</sequence>
<feature type="transmembrane region" description="Helical" evidence="10">
    <location>
        <begin position="15"/>
        <end position="39"/>
    </location>
</feature>
<dbReference type="InterPro" id="IPR036097">
    <property type="entry name" value="HisK_dim/P_sf"/>
</dbReference>
<keyword evidence="5" id="KW-0418">Kinase</keyword>
<feature type="region of interest" description="Disordered" evidence="9">
    <location>
        <begin position="1190"/>
        <end position="1215"/>
    </location>
</feature>
<dbReference type="SUPFAM" id="SSF55785">
    <property type="entry name" value="PYP-like sensor domain (PAS domain)"/>
    <property type="match status" value="2"/>
</dbReference>
<feature type="modified residue" description="Phosphohistidine" evidence="7">
    <location>
        <position position="1265"/>
    </location>
</feature>
<dbReference type="PROSITE" id="PS50894">
    <property type="entry name" value="HPT"/>
    <property type="match status" value="1"/>
</dbReference>
<dbReference type="InterPro" id="IPR011006">
    <property type="entry name" value="CheY-like_superfamily"/>
</dbReference>
<dbReference type="PROSITE" id="PS50109">
    <property type="entry name" value="HIS_KIN"/>
    <property type="match status" value="1"/>
</dbReference>
<keyword evidence="17" id="KW-1185">Reference proteome</keyword>
<dbReference type="CDD" id="cd16922">
    <property type="entry name" value="HATPase_EvgS-ArcB-TorS-like"/>
    <property type="match status" value="1"/>
</dbReference>
<dbReference type="InterPro" id="IPR035965">
    <property type="entry name" value="PAS-like_dom_sf"/>
</dbReference>
<dbReference type="SUPFAM" id="SSF47384">
    <property type="entry name" value="Homodimeric domain of signal transducing histidine kinase"/>
    <property type="match status" value="1"/>
</dbReference>
<dbReference type="InterPro" id="IPR036890">
    <property type="entry name" value="HATPase_C_sf"/>
</dbReference>
<dbReference type="InterPro" id="IPR003594">
    <property type="entry name" value="HATPase_dom"/>
</dbReference>
<dbReference type="SUPFAM" id="SSF47226">
    <property type="entry name" value="Histidine-containing phosphotransfer domain, HPT domain"/>
    <property type="match status" value="1"/>
</dbReference>
<keyword evidence="10" id="KW-0812">Transmembrane</keyword>
<dbReference type="Gene3D" id="3.30.565.10">
    <property type="entry name" value="Histidine kinase-like ATPase, C-terminal domain"/>
    <property type="match status" value="1"/>
</dbReference>
<dbReference type="SUPFAM" id="SSF52172">
    <property type="entry name" value="CheY-like"/>
    <property type="match status" value="1"/>
</dbReference>
<dbReference type="InterPro" id="IPR005467">
    <property type="entry name" value="His_kinase_dom"/>
</dbReference>
<dbReference type="PANTHER" id="PTHR45339">
    <property type="entry name" value="HYBRID SIGNAL TRANSDUCTION HISTIDINE KINASE J"/>
    <property type="match status" value="1"/>
</dbReference>
<dbReference type="CDD" id="cd17546">
    <property type="entry name" value="REC_hyHK_CKI1_RcsC-like"/>
    <property type="match status" value="1"/>
</dbReference>
<keyword evidence="3 8" id="KW-0597">Phosphoprotein</keyword>
<dbReference type="SMART" id="SM00073">
    <property type="entry name" value="HPT"/>
    <property type="match status" value="1"/>
</dbReference>
<name>A0ABY0FBR0_9NEIS</name>
<keyword evidence="10" id="KW-1133">Transmembrane helix</keyword>
<feature type="compositionally biased region" description="Polar residues" evidence="9">
    <location>
        <begin position="1200"/>
        <end position="1213"/>
    </location>
</feature>
<evidence type="ECO:0000259" key="12">
    <source>
        <dbReference type="PROSITE" id="PS50110"/>
    </source>
</evidence>
<dbReference type="PRINTS" id="PR00344">
    <property type="entry name" value="BCTRLSENSOR"/>
</dbReference>
<gene>
    <name evidence="16" type="ORF">EBB06_10055</name>
</gene>
<dbReference type="InterPro" id="IPR000014">
    <property type="entry name" value="PAS"/>
</dbReference>
<evidence type="ECO:0000259" key="14">
    <source>
        <dbReference type="PROSITE" id="PS50113"/>
    </source>
</evidence>
<feature type="transmembrane region" description="Helical" evidence="10">
    <location>
        <begin position="331"/>
        <end position="349"/>
    </location>
</feature>
<dbReference type="CDD" id="cd00082">
    <property type="entry name" value="HisKA"/>
    <property type="match status" value="1"/>
</dbReference>
<proteinExistence type="predicted"/>
<dbReference type="PROSITE" id="PS50113">
    <property type="entry name" value="PAC"/>
    <property type="match status" value="1"/>
</dbReference>
<dbReference type="InterPro" id="IPR008207">
    <property type="entry name" value="Sig_transdc_His_kin_Hpt_dom"/>
</dbReference>
<dbReference type="PROSITE" id="PS50110">
    <property type="entry name" value="RESPONSE_REGULATORY"/>
    <property type="match status" value="1"/>
</dbReference>
<evidence type="ECO:0000256" key="1">
    <source>
        <dbReference type="ARBA" id="ARBA00000085"/>
    </source>
</evidence>
<evidence type="ECO:0000256" key="6">
    <source>
        <dbReference type="ARBA" id="ARBA00023012"/>
    </source>
</evidence>
<dbReference type="Proteomes" id="UP000290682">
    <property type="component" value="Unassembled WGS sequence"/>
</dbReference>
<dbReference type="EC" id="2.7.13.3" evidence="2"/>